<evidence type="ECO:0000256" key="4">
    <source>
        <dbReference type="ARBA" id="ARBA00022825"/>
    </source>
</evidence>
<keyword evidence="7" id="KW-0732">Signal</keyword>
<feature type="chain" id="PRO_5032321211" evidence="7">
    <location>
        <begin position="29"/>
        <end position="818"/>
    </location>
</feature>
<dbReference type="Gene3D" id="2.40.10.10">
    <property type="entry name" value="Trypsin-like serine proteases"/>
    <property type="match status" value="1"/>
</dbReference>
<dbReference type="PROSITE" id="PS00134">
    <property type="entry name" value="TRYPSIN_HIS"/>
    <property type="match status" value="1"/>
</dbReference>
<evidence type="ECO:0000256" key="2">
    <source>
        <dbReference type="ARBA" id="ARBA00022670"/>
    </source>
</evidence>
<evidence type="ECO:0000313" key="9">
    <source>
        <dbReference type="EMBL" id="CAD7004746.1"/>
    </source>
</evidence>
<dbReference type="SUPFAM" id="SSF50494">
    <property type="entry name" value="Trypsin-like serine proteases"/>
    <property type="match status" value="1"/>
</dbReference>
<dbReference type="Proteomes" id="UP000606786">
    <property type="component" value="Unassembled WGS sequence"/>
</dbReference>
<dbReference type="InterPro" id="IPR018114">
    <property type="entry name" value="TRYPSIN_HIS"/>
</dbReference>
<dbReference type="FunFam" id="2.40.10.10:FF:000034">
    <property type="entry name" value="Eupolytin"/>
    <property type="match status" value="1"/>
</dbReference>
<dbReference type="InterPro" id="IPR001314">
    <property type="entry name" value="Peptidase_S1A"/>
</dbReference>
<sequence>MASFTPGNYSSMLILLILYLNCLSTAEANTNALRYDEPLSTTNATINRRIIGGDFVTIRGAPFIVNLRLDNEFMCGGSLLRPNCVLTAAHCVIGTPAYRFSVQGGTTILSKRGQLSAVRTVFIPPNYSKKTNNYDVAILRLARPMRGSRVQLVSLANDNLLPGQRLRVYGWGLRRERGESAEALRAATVRVIRRAKCNREYRQDGEGDLSRTMFCAAAEGLDSCAGDSGGPLMHRGRQYGIVSWGVGCARPRFPGVYTSIKAVRPWINQIVSLYCVFLTTDLSPGRQKLHSQIQIDTGELSMQSSNSALYYVFSLVETPIALLQKTSYVIDIQRPKTASTMTQLESGSANSAESSPENIRNFIPPTDIRPLTVSPPVQIEFLDESRLRKTREDTINIECALDFRFSARFYTLSKRPLTKVYRGENFLLRANIEVRSPVDIDILETYFICDHNLVQSTYSFKRKKFTQTYRSRDKLEDVITLRTNAASNDWITSKDFERTKSGDGIQSELFSRSRHARKLNAIKNMARDGVVGDAIDVAASAHMNKHLMGKIPNNMTIINNNAGSANSLLLAANSHSSMTASSSSFDEKFNSTQAGTVTDGDNVDTSLANTASVRALNPRVVFNKAIEAIQATGHCRGFFKRIVTTEPETQAITAHQQQQPNFGVYCIRWRRSGHKEENESKFLIHGLDIEEPPLNIYCTIEEKMFVKMPMTYKVVLRNPTSNVLHLVATLSISIADNFICSGHKQLDISIYAYSEKELVYNLYPLCVGWVNLPELTLEYNTKADPSKNDSHNTVLSELVQRSIPKKVFVLPPLKQQLK</sequence>
<evidence type="ECO:0000259" key="8">
    <source>
        <dbReference type="PROSITE" id="PS50240"/>
    </source>
</evidence>
<gene>
    <name evidence="9" type="ORF">CCAP1982_LOCUS13139</name>
</gene>
<dbReference type="Pfam" id="PF12742">
    <property type="entry name" value="Gryzun-like"/>
    <property type="match status" value="1"/>
</dbReference>
<reference evidence="9" key="1">
    <citation type="submission" date="2020-11" db="EMBL/GenBank/DDBJ databases">
        <authorList>
            <person name="Whitehead M."/>
        </authorList>
    </citation>
    <scope>NUCLEOTIDE SEQUENCE</scope>
    <source>
        <strain evidence="9">EGII</strain>
    </source>
</reference>
<dbReference type="InterPro" id="IPR050430">
    <property type="entry name" value="Peptidase_S1"/>
</dbReference>
<evidence type="ECO:0000256" key="5">
    <source>
        <dbReference type="ARBA" id="ARBA00023157"/>
    </source>
</evidence>
<dbReference type="OrthoDB" id="10051896at2759"/>
<dbReference type="InterPro" id="IPR001254">
    <property type="entry name" value="Trypsin_dom"/>
</dbReference>
<dbReference type="Pfam" id="PF00089">
    <property type="entry name" value="Trypsin"/>
    <property type="match status" value="1"/>
</dbReference>
<dbReference type="InterPro" id="IPR043504">
    <property type="entry name" value="Peptidase_S1_PA_chymotrypsin"/>
</dbReference>
<dbReference type="InterPro" id="IPR009003">
    <property type="entry name" value="Peptidase_S1_PA"/>
</dbReference>
<evidence type="ECO:0000256" key="3">
    <source>
        <dbReference type="ARBA" id="ARBA00022801"/>
    </source>
</evidence>
<dbReference type="CDD" id="cd00190">
    <property type="entry name" value="Tryp_SPc"/>
    <property type="match status" value="1"/>
</dbReference>
<dbReference type="PRINTS" id="PR00722">
    <property type="entry name" value="CHYMOTRYPSIN"/>
</dbReference>
<name>A0A811V4H5_CERCA</name>
<dbReference type="GO" id="GO:0006508">
    <property type="term" value="P:proteolysis"/>
    <property type="evidence" value="ECO:0007669"/>
    <property type="project" value="UniProtKB-KW"/>
</dbReference>
<protein>
    <submittedName>
        <fullName evidence="9">(Mediterranean fruit fly) hypothetical protein</fullName>
    </submittedName>
</protein>
<dbReference type="PROSITE" id="PS00135">
    <property type="entry name" value="TRYPSIN_SER"/>
    <property type="match status" value="1"/>
</dbReference>
<dbReference type="AlphaFoldDB" id="A0A811V4H5"/>
<dbReference type="InterPro" id="IPR025876">
    <property type="entry name" value="TRAPPC11_C"/>
</dbReference>
<organism evidence="9 10">
    <name type="scientific">Ceratitis capitata</name>
    <name type="common">Mediterranean fruit fly</name>
    <name type="synonym">Tephritis capitata</name>
    <dbReference type="NCBI Taxonomy" id="7213"/>
    <lineage>
        <taxon>Eukaryota</taxon>
        <taxon>Metazoa</taxon>
        <taxon>Ecdysozoa</taxon>
        <taxon>Arthropoda</taxon>
        <taxon>Hexapoda</taxon>
        <taxon>Insecta</taxon>
        <taxon>Pterygota</taxon>
        <taxon>Neoptera</taxon>
        <taxon>Endopterygota</taxon>
        <taxon>Diptera</taxon>
        <taxon>Brachycera</taxon>
        <taxon>Muscomorpha</taxon>
        <taxon>Tephritoidea</taxon>
        <taxon>Tephritidae</taxon>
        <taxon>Ceratitis</taxon>
        <taxon>Ceratitis</taxon>
    </lineage>
</organism>
<dbReference type="SMART" id="SM00020">
    <property type="entry name" value="Tryp_SPc"/>
    <property type="match status" value="1"/>
</dbReference>
<keyword evidence="5" id="KW-1015">Disulfide bond</keyword>
<keyword evidence="10" id="KW-1185">Reference proteome</keyword>
<feature type="domain" description="Peptidase S1" evidence="8">
    <location>
        <begin position="50"/>
        <end position="272"/>
    </location>
</feature>
<feature type="signal peptide" evidence="7">
    <location>
        <begin position="1"/>
        <end position="28"/>
    </location>
</feature>
<dbReference type="InterPro" id="IPR033116">
    <property type="entry name" value="TRYPSIN_SER"/>
</dbReference>
<dbReference type="EMBL" id="CAJHJT010000034">
    <property type="protein sequence ID" value="CAD7004746.1"/>
    <property type="molecule type" value="Genomic_DNA"/>
</dbReference>
<keyword evidence="4 6" id="KW-0720">Serine protease</keyword>
<dbReference type="PANTHER" id="PTHR24276">
    <property type="entry name" value="POLYSERASE-RELATED"/>
    <property type="match status" value="1"/>
</dbReference>
<keyword evidence="3 6" id="KW-0378">Hydrolase</keyword>
<accession>A0A811V4H5</accession>
<evidence type="ECO:0000313" key="10">
    <source>
        <dbReference type="Proteomes" id="UP000606786"/>
    </source>
</evidence>
<comment type="similarity">
    <text evidence="1">Belongs to the peptidase S1 family.</text>
</comment>
<comment type="caution">
    <text evidence="9">The sequence shown here is derived from an EMBL/GenBank/DDBJ whole genome shotgun (WGS) entry which is preliminary data.</text>
</comment>
<evidence type="ECO:0000256" key="6">
    <source>
        <dbReference type="RuleBase" id="RU363034"/>
    </source>
</evidence>
<keyword evidence="2 6" id="KW-0645">Protease</keyword>
<evidence type="ECO:0000256" key="7">
    <source>
        <dbReference type="SAM" id="SignalP"/>
    </source>
</evidence>
<proteinExistence type="inferred from homology"/>
<dbReference type="PANTHER" id="PTHR24276:SF94">
    <property type="entry name" value="AT20289P-RELATED"/>
    <property type="match status" value="1"/>
</dbReference>
<dbReference type="PROSITE" id="PS50240">
    <property type="entry name" value="TRYPSIN_DOM"/>
    <property type="match status" value="1"/>
</dbReference>
<dbReference type="GO" id="GO:0004252">
    <property type="term" value="F:serine-type endopeptidase activity"/>
    <property type="evidence" value="ECO:0007669"/>
    <property type="project" value="InterPro"/>
</dbReference>
<evidence type="ECO:0000256" key="1">
    <source>
        <dbReference type="ARBA" id="ARBA00007664"/>
    </source>
</evidence>